<feature type="domain" description="SnoaL-like" evidence="1">
    <location>
        <begin position="9"/>
        <end position="72"/>
    </location>
</feature>
<proteinExistence type="predicted"/>
<dbReference type="EMBL" id="LCQK01000006">
    <property type="protein sequence ID" value="KKW14592.1"/>
    <property type="molecule type" value="Genomic_DNA"/>
</dbReference>
<sequence>MKNLRTTGEAFLKALTARDFKQMETFLAPDVKFRALLPPGSFEWSDPAAVIENLSSWFESAEDFEVLDSQVEEVNGRLRLAYKFRLRPHPFNPGSGWHVIEQQ</sequence>
<organism evidence="2 3">
    <name type="scientific">Candidatus Jorgensenbacteria bacterium GW2011_GWB1_50_10</name>
    <dbReference type="NCBI Taxonomy" id="1618665"/>
    <lineage>
        <taxon>Bacteria</taxon>
        <taxon>Candidatus Joergenseniibacteriota</taxon>
    </lineage>
</organism>
<dbReference type="Gene3D" id="3.10.450.50">
    <property type="match status" value="1"/>
</dbReference>
<dbReference type="InterPro" id="IPR037401">
    <property type="entry name" value="SnoaL-like"/>
</dbReference>
<evidence type="ECO:0000259" key="1">
    <source>
        <dbReference type="Pfam" id="PF12680"/>
    </source>
</evidence>
<gene>
    <name evidence="2" type="ORF">UY55_C0006G0001</name>
</gene>
<dbReference type="InterPro" id="IPR032710">
    <property type="entry name" value="NTF2-like_dom_sf"/>
</dbReference>
<evidence type="ECO:0000313" key="3">
    <source>
        <dbReference type="Proteomes" id="UP000034224"/>
    </source>
</evidence>
<feature type="non-terminal residue" evidence="2">
    <location>
        <position position="103"/>
    </location>
</feature>
<dbReference type="Pfam" id="PF12680">
    <property type="entry name" value="SnoaL_2"/>
    <property type="match status" value="1"/>
</dbReference>
<dbReference type="AlphaFoldDB" id="A0A0G1YI00"/>
<evidence type="ECO:0000313" key="2">
    <source>
        <dbReference type="EMBL" id="KKW14592.1"/>
    </source>
</evidence>
<accession>A0A0G1YI00</accession>
<protein>
    <recommendedName>
        <fullName evidence="1">SnoaL-like domain-containing protein</fullName>
    </recommendedName>
</protein>
<reference evidence="2 3" key="1">
    <citation type="journal article" date="2015" name="Nature">
        <title>rRNA introns, odd ribosomes, and small enigmatic genomes across a large radiation of phyla.</title>
        <authorList>
            <person name="Brown C.T."/>
            <person name="Hug L.A."/>
            <person name="Thomas B.C."/>
            <person name="Sharon I."/>
            <person name="Castelle C.J."/>
            <person name="Singh A."/>
            <person name="Wilkins M.J."/>
            <person name="Williams K.H."/>
            <person name="Banfield J.F."/>
        </authorList>
    </citation>
    <scope>NUCLEOTIDE SEQUENCE [LARGE SCALE GENOMIC DNA]</scope>
</reference>
<dbReference type="SUPFAM" id="SSF54427">
    <property type="entry name" value="NTF2-like"/>
    <property type="match status" value="1"/>
</dbReference>
<comment type="caution">
    <text evidence="2">The sequence shown here is derived from an EMBL/GenBank/DDBJ whole genome shotgun (WGS) entry which is preliminary data.</text>
</comment>
<dbReference type="Proteomes" id="UP000034224">
    <property type="component" value="Unassembled WGS sequence"/>
</dbReference>
<name>A0A0G1YI00_9BACT</name>